<sequence>MIQLKMVEDIIPKDTSVIKYDIYKLCEIILEISSIHSDFSNESLTGSDINLKRTKVNDILKNVGDEDAYSIIPGYLYNLRQYLNELEFLTVELDLDYIYNDLDFRLRVKQPESIIYKLGHYNNGKRENGKIPLNKCLNDLLGFRISLEGFDHECEEFKKMCRIIKKFYKIKYIDSSKGEYKATHIYFYGNNNKFYPWELQIWLPEDFQTNYDSHEKHKQEYIKSASIHKDAFKEV</sequence>
<dbReference type="EMBL" id="JBHUMZ010000010">
    <property type="protein sequence ID" value="MFD2637677.1"/>
    <property type="molecule type" value="Genomic_DNA"/>
</dbReference>
<keyword evidence="2" id="KW-1185">Reference proteome</keyword>
<name>A0ABW5Q7X4_9BACI</name>
<accession>A0ABW5Q7X4</accession>
<evidence type="ECO:0000313" key="1">
    <source>
        <dbReference type="EMBL" id="MFD2637677.1"/>
    </source>
</evidence>
<proteinExistence type="predicted"/>
<dbReference type="Proteomes" id="UP001597452">
    <property type="component" value="Unassembled WGS sequence"/>
</dbReference>
<dbReference type="InterPro" id="IPR043519">
    <property type="entry name" value="NT_sf"/>
</dbReference>
<comment type="caution">
    <text evidence="1">The sequence shown here is derived from an EMBL/GenBank/DDBJ whole genome shotgun (WGS) entry which is preliminary data.</text>
</comment>
<reference evidence="2" key="1">
    <citation type="journal article" date="2019" name="Int. J. Syst. Evol. Microbiol.">
        <title>The Global Catalogue of Microorganisms (GCM) 10K type strain sequencing project: providing services to taxonomists for standard genome sequencing and annotation.</title>
        <authorList>
            <consortium name="The Broad Institute Genomics Platform"/>
            <consortium name="The Broad Institute Genome Sequencing Center for Infectious Disease"/>
            <person name="Wu L."/>
            <person name="Ma J."/>
        </authorList>
    </citation>
    <scope>NUCLEOTIDE SEQUENCE [LARGE SCALE GENOMIC DNA]</scope>
    <source>
        <strain evidence="2">TISTR 1571</strain>
    </source>
</reference>
<dbReference type="Gene3D" id="3.30.460.10">
    <property type="entry name" value="Beta Polymerase, domain 2"/>
    <property type="match status" value="1"/>
</dbReference>
<organism evidence="1 2">
    <name type="scientific">Piscibacillus salipiscarius</name>
    <dbReference type="NCBI Taxonomy" id="299480"/>
    <lineage>
        <taxon>Bacteria</taxon>
        <taxon>Bacillati</taxon>
        <taxon>Bacillota</taxon>
        <taxon>Bacilli</taxon>
        <taxon>Bacillales</taxon>
        <taxon>Bacillaceae</taxon>
        <taxon>Piscibacillus</taxon>
    </lineage>
</organism>
<evidence type="ECO:0000313" key="2">
    <source>
        <dbReference type="Proteomes" id="UP001597452"/>
    </source>
</evidence>
<evidence type="ECO:0008006" key="3">
    <source>
        <dbReference type="Google" id="ProtNLM"/>
    </source>
</evidence>
<dbReference type="SUPFAM" id="SSF81301">
    <property type="entry name" value="Nucleotidyltransferase"/>
    <property type="match status" value="1"/>
</dbReference>
<dbReference type="RefSeq" id="WP_377327186.1">
    <property type="nucleotide sequence ID" value="NZ_JBHUMZ010000010.1"/>
</dbReference>
<protein>
    <recommendedName>
        <fullName evidence="3">RelA/SpoT domain-containing protein</fullName>
    </recommendedName>
</protein>
<gene>
    <name evidence="1" type="ORF">ACFSW4_02170</name>
</gene>